<dbReference type="CDD" id="cd02440">
    <property type="entry name" value="AdoMet_MTases"/>
    <property type="match status" value="1"/>
</dbReference>
<feature type="binding site" evidence="4">
    <location>
        <position position="185"/>
    </location>
    <ligand>
        <name>S-adenosyl-L-methionine</name>
        <dbReference type="ChEBI" id="CHEBI:59789"/>
    </ligand>
</feature>
<dbReference type="InterPro" id="IPR019874">
    <property type="entry name" value="RF_methyltr_PrmC"/>
</dbReference>
<evidence type="ECO:0000313" key="7">
    <source>
        <dbReference type="EMBL" id="WDI30508.1"/>
    </source>
</evidence>
<evidence type="ECO:0000256" key="2">
    <source>
        <dbReference type="ARBA" id="ARBA00022679"/>
    </source>
</evidence>
<evidence type="ECO:0000313" key="8">
    <source>
        <dbReference type="Proteomes" id="UP001214043"/>
    </source>
</evidence>
<dbReference type="Pfam" id="PF17827">
    <property type="entry name" value="PrmC_N"/>
    <property type="match status" value="1"/>
</dbReference>
<keyword evidence="3 4" id="KW-0949">S-adenosyl-L-methionine</keyword>
<dbReference type="Pfam" id="PF13847">
    <property type="entry name" value="Methyltransf_31"/>
    <property type="match status" value="1"/>
</dbReference>
<dbReference type="HAMAP" id="MF_02126">
    <property type="entry name" value="RF_methyltr_PrmC"/>
    <property type="match status" value="1"/>
</dbReference>
<feature type="binding site" evidence="4">
    <location>
        <position position="156"/>
    </location>
    <ligand>
        <name>S-adenosyl-L-methionine</name>
        <dbReference type="ChEBI" id="CHEBI:59789"/>
    </ligand>
</feature>
<dbReference type="GO" id="GO:0032259">
    <property type="term" value="P:methylation"/>
    <property type="evidence" value="ECO:0007669"/>
    <property type="project" value="UniProtKB-KW"/>
</dbReference>
<dbReference type="KEGG" id="hfl:PUV54_11120"/>
<dbReference type="Gene3D" id="3.40.50.150">
    <property type="entry name" value="Vaccinia Virus protein VP39"/>
    <property type="match status" value="1"/>
</dbReference>
<comment type="caution">
    <text evidence="4">Lacks conserved residue(s) required for the propagation of feature annotation.</text>
</comment>
<dbReference type="GO" id="GO:0102559">
    <property type="term" value="F:peptide chain release factor N(5)-glutamine methyltransferase activity"/>
    <property type="evidence" value="ECO:0007669"/>
    <property type="project" value="UniProtKB-EC"/>
</dbReference>
<sequence>MSDTLSSLSIDTLQNHSVSEALRLGAAFLDNSETPDIDARALMKCALDIDDAALIMGGRENMSKRQCEAYLDFLNRRKNHEPVAYITGVKEFWSLEFRVTPDVLIPRSDSECLIEAAVGRRERNETLRILDLGTGSGCLLCALLSEFPNAEGIGVDISDGAVALASDNARLLGVANHAAFLTGNWLEPVSGVFDIIVINAPYIPDGHLPTLSRGVAGYEPHSALFSGENGLHDYETIMPQLPRFLADKGLLLMECGSDQTQALSDLVAGAGLCGGETFTIFDLAGRRRGVGFDRRKGQNRD</sequence>
<dbReference type="InterPro" id="IPR040758">
    <property type="entry name" value="PrmC_N"/>
</dbReference>
<dbReference type="InterPro" id="IPR004556">
    <property type="entry name" value="HemK-like"/>
</dbReference>
<protein>
    <recommendedName>
        <fullName evidence="4">Release factor glutamine methyltransferase</fullName>
        <shortName evidence="4">RF MTase</shortName>
        <ecNumber evidence="4">2.1.1.297</ecNumber>
    </recommendedName>
    <alternativeName>
        <fullName evidence="4">N5-glutamine methyltransferase PrmC</fullName>
    </alternativeName>
    <alternativeName>
        <fullName evidence="4">Protein-(glutamine-N5) MTase PrmC</fullName>
    </alternativeName>
    <alternativeName>
        <fullName evidence="4">Protein-glutamine N-methyltransferase PrmC</fullName>
    </alternativeName>
</protein>
<comment type="function">
    <text evidence="4">Methylates the class 1 translation termination release factors RF1/PrfA and RF2/PrfB on the glutamine residue of the universally conserved GGQ motif.</text>
</comment>
<feature type="binding site" evidence="4">
    <location>
        <position position="199"/>
    </location>
    <ligand>
        <name>S-adenosyl-L-methionine</name>
        <dbReference type="ChEBI" id="CHEBI:59789"/>
    </ligand>
</feature>
<dbReference type="SUPFAM" id="SSF53335">
    <property type="entry name" value="S-adenosyl-L-methionine-dependent methyltransferases"/>
    <property type="match status" value="1"/>
</dbReference>
<evidence type="ECO:0000259" key="6">
    <source>
        <dbReference type="Pfam" id="PF17827"/>
    </source>
</evidence>
<dbReference type="RefSeq" id="WP_274492310.1">
    <property type="nucleotide sequence ID" value="NZ_CP118166.1"/>
</dbReference>
<reference evidence="7" key="1">
    <citation type="submission" date="2023-02" db="EMBL/GenBank/DDBJ databases">
        <title>Genome sequence of Hyphococcus flavus.</title>
        <authorList>
            <person name="Rong J.-C."/>
            <person name="Zhao Q."/>
            <person name="Yi M."/>
            <person name="Wu J.-Y."/>
        </authorList>
    </citation>
    <scope>NUCLEOTIDE SEQUENCE</scope>
    <source>
        <strain evidence="7">MCCC 1K03223</strain>
    </source>
</reference>
<dbReference type="InterPro" id="IPR050320">
    <property type="entry name" value="N5-glutamine_MTase"/>
</dbReference>
<name>A0AAF0CF59_9PROT</name>
<dbReference type="EC" id="2.1.1.297" evidence="4"/>
<comment type="similarity">
    <text evidence="4">Belongs to the protein N5-glutamine methyltransferase family. PrmC subfamily.</text>
</comment>
<keyword evidence="8" id="KW-1185">Reference proteome</keyword>
<dbReference type="NCBIfam" id="TIGR00536">
    <property type="entry name" value="hemK_fam"/>
    <property type="match status" value="1"/>
</dbReference>
<comment type="catalytic activity">
    <reaction evidence="4">
        <text>L-glutaminyl-[peptide chain release factor] + S-adenosyl-L-methionine = N(5)-methyl-L-glutaminyl-[peptide chain release factor] + S-adenosyl-L-homocysteine + H(+)</text>
        <dbReference type="Rhea" id="RHEA:42896"/>
        <dbReference type="Rhea" id="RHEA-COMP:10271"/>
        <dbReference type="Rhea" id="RHEA-COMP:10272"/>
        <dbReference type="ChEBI" id="CHEBI:15378"/>
        <dbReference type="ChEBI" id="CHEBI:30011"/>
        <dbReference type="ChEBI" id="CHEBI:57856"/>
        <dbReference type="ChEBI" id="CHEBI:59789"/>
        <dbReference type="ChEBI" id="CHEBI:61891"/>
        <dbReference type="EC" id="2.1.1.297"/>
    </reaction>
</comment>
<feature type="domain" description="Methyltransferase" evidence="5">
    <location>
        <begin position="125"/>
        <end position="257"/>
    </location>
</feature>
<dbReference type="Proteomes" id="UP001214043">
    <property type="component" value="Chromosome"/>
</dbReference>
<dbReference type="Gene3D" id="1.10.8.10">
    <property type="entry name" value="DNA helicase RuvA subunit, C-terminal domain"/>
    <property type="match status" value="1"/>
</dbReference>
<evidence type="ECO:0000256" key="4">
    <source>
        <dbReference type="HAMAP-Rule" id="MF_02126"/>
    </source>
</evidence>
<dbReference type="NCBIfam" id="TIGR03534">
    <property type="entry name" value="RF_mod_PrmC"/>
    <property type="match status" value="1"/>
</dbReference>
<feature type="domain" description="Release factor glutamine methyltransferase N-terminal" evidence="6">
    <location>
        <begin position="20"/>
        <end position="88"/>
    </location>
</feature>
<keyword evidence="1 4" id="KW-0489">Methyltransferase</keyword>
<dbReference type="InterPro" id="IPR025714">
    <property type="entry name" value="Methyltranfer_dom"/>
</dbReference>
<accession>A0AAF0CF59</accession>
<dbReference type="PANTHER" id="PTHR18895:SF74">
    <property type="entry name" value="MTRF1L RELEASE FACTOR GLUTAMINE METHYLTRANSFERASE"/>
    <property type="match status" value="1"/>
</dbReference>
<organism evidence="7 8">
    <name type="scientific">Hyphococcus flavus</name>
    <dbReference type="NCBI Taxonomy" id="1866326"/>
    <lineage>
        <taxon>Bacteria</taxon>
        <taxon>Pseudomonadati</taxon>
        <taxon>Pseudomonadota</taxon>
        <taxon>Alphaproteobacteria</taxon>
        <taxon>Parvularculales</taxon>
        <taxon>Parvularculaceae</taxon>
        <taxon>Hyphococcus</taxon>
    </lineage>
</organism>
<dbReference type="AlphaFoldDB" id="A0AAF0CF59"/>
<proteinExistence type="inferred from homology"/>
<keyword evidence="2 4" id="KW-0808">Transferase</keyword>
<dbReference type="EMBL" id="CP118166">
    <property type="protein sequence ID" value="WDI30508.1"/>
    <property type="molecule type" value="Genomic_DNA"/>
</dbReference>
<dbReference type="PANTHER" id="PTHR18895">
    <property type="entry name" value="HEMK METHYLTRANSFERASE"/>
    <property type="match status" value="1"/>
</dbReference>
<evidence type="ECO:0000259" key="5">
    <source>
        <dbReference type="Pfam" id="PF13847"/>
    </source>
</evidence>
<gene>
    <name evidence="4 7" type="primary">prmC</name>
    <name evidence="7" type="ORF">PUV54_11120</name>
</gene>
<evidence type="ECO:0000256" key="1">
    <source>
        <dbReference type="ARBA" id="ARBA00022603"/>
    </source>
</evidence>
<feature type="binding site" evidence="4">
    <location>
        <begin position="133"/>
        <end position="137"/>
    </location>
    <ligand>
        <name>S-adenosyl-L-methionine</name>
        <dbReference type="ChEBI" id="CHEBI:59789"/>
    </ligand>
</feature>
<dbReference type="InterPro" id="IPR029063">
    <property type="entry name" value="SAM-dependent_MTases_sf"/>
</dbReference>
<evidence type="ECO:0000256" key="3">
    <source>
        <dbReference type="ARBA" id="ARBA00022691"/>
    </source>
</evidence>